<proteinExistence type="predicted"/>
<dbReference type="Pfam" id="PF20415">
    <property type="entry name" value="DUF6699"/>
    <property type="match status" value="1"/>
</dbReference>
<evidence type="ECO:0000259" key="1">
    <source>
        <dbReference type="Pfam" id="PF20415"/>
    </source>
</evidence>
<keyword evidence="3" id="KW-1185">Reference proteome</keyword>
<dbReference type="InterPro" id="IPR046522">
    <property type="entry name" value="DUF6699"/>
</dbReference>
<accession>A0A0D7A400</accession>
<gene>
    <name evidence="2" type="ORF">FISHEDRAFT_77255</name>
</gene>
<dbReference type="AlphaFoldDB" id="A0A0D7A400"/>
<organism evidence="2 3">
    <name type="scientific">Fistulina hepatica ATCC 64428</name>
    <dbReference type="NCBI Taxonomy" id="1128425"/>
    <lineage>
        <taxon>Eukaryota</taxon>
        <taxon>Fungi</taxon>
        <taxon>Dikarya</taxon>
        <taxon>Basidiomycota</taxon>
        <taxon>Agaricomycotina</taxon>
        <taxon>Agaricomycetes</taxon>
        <taxon>Agaricomycetidae</taxon>
        <taxon>Agaricales</taxon>
        <taxon>Fistulinaceae</taxon>
        <taxon>Fistulina</taxon>
    </lineage>
</organism>
<evidence type="ECO:0000313" key="2">
    <source>
        <dbReference type="EMBL" id="KIY44631.1"/>
    </source>
</evidence>
<feature type="domain" description="DUF6699" evidence="1">
    <location>
        <begin position="146"/>
        <end position="288"/>
    </location>
</feature>
<name>A0A0D7A400_9AGAR</name>
<evidence type="ECO:0000313" key="3">
    <source>
        <dbReference type="Proteomes" id="UP000054144"/>
    </source>
</evidence>
<dbReference type="EMBL" id="KN882067">
    <property type="protein sequence ID" value="KIY44631.1"/>
    <property type="molecule type" value="Genomic_DNA"/>
</dbReference>
<dbReference type="OrthoDB" id="3251728at2759"/>
<sequence>MSTPYTYSPGYPSHAYLPPVRAYSPFIPDPASPYYSPYHNTSPLPPASPHTVPIDFPAHTQNTPSWGAQYANQQWLSPAPASYHHHRRHSTGLSPYYPNPAMLGPLWSPSASSPWYNHLAPGSSPMSMPLQIHPLLDGQRGQAPVQFDFSHATFSATRMSSVGQSVMLTPQELGDQATWPFTTRLHVVIESMPQWPLVIEYTGPRVEGQAQPPITIGDVLGAVHRHLHTQVTQTEWNSLHAQDRTEITLAFQKRCSRYPANIVYAVRCQGVKRVDFLRGHWLFRGLVPFVNGDAVKLLTY</sequence>
<reference evidence="2 3" key="1">
    <citation type="journal article" date="2015" name="Fungal Genet. Biol.">
        <title>Evolution of novel wood decay mechanisms in Agaricales revealed by the genome sequences of Fistulina hepatica and Cylindrobasidium torrendii.</title>
        <authorList>
            <person name="Floudas D."/>
            <person name="Held B.W."/>
            <person name="Riley R."/>
            <person name="Nagy L.G."/>
            <person name="Koehler G."/>
            <person name="Ransdell A.S."/>
            <person name="Younus H."/>
            <person name="Chow J."/>
            <person name="Chiniquy J."/>
            <person name="Lipzen A."/>
            <person name="Tritt A."/>
            <person name="Sun H."/>
            <person name="Haridas S."/>
            <person name="LaButti K."/>
            <person name="Ohm R.A."/>
            <person name="Kues U."/>
            <person name="Blanchette R.A."/>
            <person name="Grigoriev I.V."/>
            <person name="Minto R.E."/>
            <person name="Hibbett D.S."/>
        </authorList>
    </citation>
    <scope>NUCLEOTIDE SEQUENCE [LARGE SCALE GENOMIC DNA]</scope>
    <source>
        <strain evidence="2 3">ATCC 64428</strain>
    </source>
</reference>
<dbReference type="Proteomes" id="UP000054144">
    <property type="component" value="Unassembled WGS sequence"/>
</dbReference>
<protein>
    <recommendedName>
        <fullName evidence="1">DUF6699 domain-containing protein</fullName>
    </recommendedName>
</protein>